<evidence type="ECO:0000313" key="1">
    <source>
        <dbReference type="EMBL" id="KAH8018018.1"/>
    </source>
</evidence>
<accession>A0ACB8GED4</accession>
<comment type="caution">
    <text evidence="1">The sequence shown here is derived from an EMBL/GenBank/DDBJ whole genome shotgun (WGS) entry which is preliminary data.</text>
</comment>
<sequence length="143" mass="15750">MTNSHCACACLAAREFSDHAPVSGFCPSLPPEGSFLPQKTRRRLQAWKDRECAVLCFPPDGSMLFPTKNVRVLAKEHETKQTQKGRRVGFVLVHAGAGYHSESKAKEYKHVCKRACRKAIEKLQAGALVTDAVTAALVELEVQ</sequence>
<proteinExistence type="predicted"/>
<gene>
    <name evidence="1" type="ORF">K3G42_033544</name>
</gene>
<dbReference type="Proteomes" id="UP000827872">
    <property type="component" value="Linkage Group LG01"/>
</dbReference>
<evidence type="ECO:0000313" key="2">
    <source>
        <dbReference type="Proteomes" id="UP000827872"/>
    </source>
</evidence>
<keyword evidence="2" id="KW-1185">Reference proteome</keyword>
<reference evidence="1" key="1">
    <citation type="submission" date="2021-08" db="EMBL/GenBank/DDBJ databases">
        <title>The first chromosome-level gecko genome reveals the dynamic sex chromosomes of Neotropical dwarf geckos (Sphaerodactylidae: Sphaerodactylus).</title>
        <authorList>
            <person name="Pinto B.J."/>
            <person name="Keating S.E."/>
            <person name="Gamble T."/>
        </authorList>
    </citation>
    <scope>NUCLEOTIDE SEQUENCE</scope>
    <source>
        <strain evidence="1">TG3544</strain>
    </source>
</reference>
<protein>
    <submittedName>
        <fullName evidence="1">Uncharacterized protein</fullName>
    </submittedName>
</protein>
<name>A0ACB8GED4_9SAUR</name>
<dbReference type="EMBL" id="CM037614">
    <property type="protein sequence ID" value="KAH8018018.1"/>
    <property type="molecule type" value="Genomic_DNA"/>
</dbReference>
<organism evidence="1 2">
    <name type="scientific">Sphaerodactylus townsendi</name>
    <dbReference type="NCBI Taxonomy" id="933632"/>
    <lineage>
        <taxon>Eukaryota</taxon>
        <taxon>Metazoa</taxon>
        <taxon>Chordata</taxon>
        <taxon>Craniata</taxon>
        <taxon>Vertebrata</taxon>
        <taxon>Euteleostomi</taxon>
        <taxon>Lepidosauria</taxon>
        <taxon>Squamata</taxon>
        <taxon>Bifurcata</taxon>
        <taxon>Gekkota</taxon>
        <taxon>Sphaerodactylidae</taxon>
        <taxon>Sphaerodactylus</taxon>
    </lineage>
</organism>